<keyword evidence="4" id="KW-1185">Reference proteome</keyword>
<dbReference type="GO" id="GO:0016788">
    <property type="term" value="F:hydrolase activity, acting on ester bonds"/>
    <property type="evidence" value="ECO:0007669"/>
    <property type="project" value="InterPro"/>
</dbReference>
<dbReference type="Proteomes" id="UP000601055">
    <property type="component" value="Unassembled WGS sequence"/>
</dbReference>
<protein>
    <recommendedName>
        <fullName evidence="2">GPI inositol-deacylase PGAP1-like alpha/beta domain-containing protein</fullName>
    </recommendedName>
</protein>
<dbReference type="InterPro" id="IPR012908">
    <property type="entry name" value="PGAP1-ab_dom-like"/>
</dbReference>
<evidence type="ECO:0000313" key="3">
    <source>
        <dbReference type="EMBL" id="MBB2146415.1"/>
    </source>
</evidence>
<reference evidence="3" key="1">
    <citation type="submission" date="2019-11" db="EMBL/GenBank/DDBJ databases">
        <title>Description of Pedobacter sp. LMG 31464T.</title>
        <authorList>
            <person name="Carlier A."/>
            <person name="Qi S."/>
            <person name="Vandamme P."/>
        </authorList>
    </citation>
    <scope>NUCLEOTIDE SEQUENCE</scope>
    <source>
        <strain evidence="3">LMG 31464</strain>
    </source>
</reference>
<dbReference type="EMBL" id="WNXD01000002">
    <property type="protein sequence ID" value="MBB2146415.1"/>
    <property type="molecule type" value="Genomic_DNA"/>
</dbReference>
<sequence>MKKIIYLFIITIFFLGLKANAQQTDEYKHTADSLFLHLDKTGVSTGVLYDRVFPSASLNDFNLAIPDTSSMWHFIQGYSEFYRSAYNPSSSWLTVSQLKENIALAKTQGQIPIGLGNYQFNVIDTNAIDLGLIRLEQSDSLYYDVLGRQRHPFNTINSFVAAALVDSVRAGYVSFYLSSAFTFNYSNKTLTNLSVDFKDGGGLQSVSLSCSKSVYYATSGYVNLKFVATFSDNTTVTTYSIIKIFGEADNNSFKSLINSCDMQTTFTLWSKLSFQGYDESIATKGKGDVTVYHSKINNCDGIIRKPLIIIDGFDPGDEQKAYQLYDLYLNNPDKALLGDSLRNRGYDLFILNFPNYQINGKSRDGGADYIERNARVLMALIDTVNLMKQGNEKLVIIGPSMGGLISRYALAYMEQHNMPHQTRLWVSFDTPHNGANIPIGDQRWLDFYGRKTESEEIISKRDGKIGSIAAKQMLVSHYLSPSSVGAPGFRNQFLSNINTLGFPVGDSGQAFRKIALIDGSLGGTEINSPGQKGFTFDVRRYRKRLFIFKVKYRTFTVAAARMYFTPSYGGQNTVFDGWFLNKAEEYTYSTLSNTSGIDVSPGGIYNTQWQIADGGDGVITKKYGLSFKARFYSVVPNHSFINSKSALAFTGSNQNLSENISNRSLVCTGETPFDSYFGDVNKNRDHVELWPEAVDYILKEIDGIPQLPLIKNTNLSISGPVQSGGNTTYSIPNLPSGATVKWAVTSPYTINGFNTANPVGIVIPTNNNQFSMLAATVSTNCYKTIVTKQLVPPIITISSGGNGGVCGEATAQINLPNGANFHWTSDGDVIINGQGQSVYTTDNNVSIVGLNGLVYCTFMSYNNEVVTYAIHNPYQVTVSIAANPMYGSEPLNGCIQNLNFGYTAIRWYIDGSLSNNTGECIYESNLSCGNHTIRVEADLACGITLDIAAFEVERYCSWWWRSMVIYPNPTIGSNLFVAPDENKMAKISAAEKSKMKEYEVWLYDDKSKLRLKVKSKNLKVELDTRSLPSATYFLHMRMDGDKEIIKKQVLIRN</sequence>
<evidence type="ECO:0000313" key="4">
    <source>
        <dbReference type="Proteomes" id="UP000601055"/>
    </source>
</evidence>
<evidence type="ECO:0000256" key="1">
    <source>
        <dbReference type="SAM" id="SignalP"/>
    </source>
</evidence>
<organism evidence="3 4">
    <name type="scientific">Pedobacter planticolens</name>
    <dbReference type="NCBI Taxonomy" id="2679964"/>
    <lineage>
        <taxon>Bacteria</taxon>
        <taxon>Pseudomonadati</taxon>
        <taxon>Bacteroidota</taxon>
        <taxon>Sphingobacteriia</taxon>
        <taxon>Sphingobacteriales</taxon>
        <taxon>Sphingobacteriaceae</taxon>
        <taxon>Pedobacter</taxon>
    </lineage>
</organism>
<name>A0A923IUW4_9SPHI</name>
<dbReference type="AlphaFoldDB" id="A0A923IUW4"/>
<dbReference type="SUPFAM" id="SSF53474">
    <property type="entry name" value="alpha/beta-Hydrolases"/>
    <property type="match status" value="1"/>
</dbReference>
<gene>
    <name evidence="3" type="ORF">GM921_13015</name>
</gene>
<feature type="signal peptide" evidence="1">
    <location>
        <begin position="1"/>
        <end position="21"/>
    </location>
</feature>
<evidence type="ECO:0000259" key="2">
    <source>
        <dbReference type="Pfam" id="PF07819"/>
    </source>
</evidence>
<dbReference type="InterPro" id="IPR029058">
    <property type="entry name" value="AB_hydrolase_fold"/>
</dbReference>
<feature type="chain" id="PRO_5037208143" description="GPI inositol-deacylase PGAP1-like alpha/beta domain-containing protein" evidence="1">
    <location>
        <begin position="22"/>
        <end position="1053"/>
    </location>
</feature>
<dbReference type="Pfam" id="PF07819">
    <property type="entry name" value="PGAP1"/>
    <property type="match status" value="1"/>
</dbReference>
<feature type="domain" description="GPI inositol-deacylase PGAP1-like alpha/beta" evidence="2">
    <location>
        <begin position="368"/>
        <end position="450"/>
    </location>
</feature>
<keyword evidence="1" id="KW-0732">Signal</keyword>
<comment type="caution">
    <text evidence="3">The sequence shown here is derived from an EMBL/GenBank/DDBJ whole genome shotgun (WGS) entry which is preliminary data.</text>
</comment>
<dbReference type="Gene3D" id="3.40.50.1820">
    <property type="entry name" value="alpha/beta hydrolase"/>
    <property type="match status" value="1"/>
</dbReference>
<proteinExistence type="predicted"/>
<dbReference type="RefSeq" id="WP_182923071.1">
    <property type="nucleotide sequence ID" value="NZ_WNXD01000002.1"/>
</dbReference>
<accession>A0A923IUW4</accession>